<reference evidence="1" key="1">
    <citation type="submission" date="2022-10" db="EMBL/GenBank/DDBJ databases">
        <title>Determination and structural analysis of whole genome sequence of Sarocladium strictum F4-1.</title>
        <authorList>
            <person name="Hu L."/>
            <person name="Jiang Y."/>
        </authorList>
    </citation>
    <scope>NUCLEOTIDE SEQUENCE</scope>
    <source>
        <strain evidence="1">F4-1</strain>
    </source>
</reference>
<dbReference type="AlphaFoldDB" id="A0AA39LC52"/>
<keyword evidence="2" id="KW-1185">Reference proteome</keyword>
<accession>A0AA39LC52</accession>
<evidence type="ECO:0000313" key="2">
    <source>
        <dbReference type="Proteomes" id="UP001175261"/>
    </source>
</evidence>
<gene>
    <name evidence="1" type="ORF">NLU13_1347</name>
</gene>
<dbReference type="EMBL" id="JAPDFR010000001">
    <property type="protein sequence ID" value="KAK0391848.1"/>
    <property type="molecule type" value="Genomic_DNA"/>
</dbReference>
<proteinExistence type="predicted"/>
<evidence type="ECO:0000313" key="1">
    <source>
        <dbReference type="EMBL" id="KAK0391848.1"/>
    </source>
</evidence>
<dbReference type="Proteomes" id="UP001175261">
    <property type="component" value="Unassembled WGS sequence"/>
</dbReference>
<sequence>MAEVATKRLQRTSTNQAVLTSLLDLLHPSGDPATRSLLATMSLLGFPMSDSSTSSPRSSASSSPTSVQYHVGGVEVPYDEDCYLVSAPDRIKPGKKFDIIIGSERKPREEMEQPDLCVIRKRCVLDVLDGPVRVDYTTGSYAFRNLCFAGNVNHPRDSWVVMFELYDDNAFIAHCGVTVELDRTPVPDA</sequence>
<organism evidence="1 2">
    <name type="scientific">Sarocladium strictum</name>
    <name type="common">Black bundle disease fungus</name>
    <name type="synonym">Acremonium strictum</name>
    <dbReference type="NCBI Taxonomy" id="5046"/>
    <lineage>
        <taxon>Eukaryota</taxon>
        <taxon>Fungi</taxon>
        <taxon>Dikarya</taxon>
        <taxon>Ascomycota</taxon>
        <taxon>Pezizomycotina</taxon>
        <taxon>Sordariomycetes</taxon>
        <taxon>Hypocreomycetidae</taxon>
        <taxon>Hypocreales</taxon>
        <taxon>Sarocladiaceae</taxon>
        <taxon>Sarocladium</taxon>
    </lineage>
</organism>
<name>A0AA39LC52_SARSR</name>
<comment type="caution">
    <text evidence="1">The sequence shown here is derived from an EMBL/GenBank/DDBJ whole genome shotgun (WGS) entry which is preliminary data.</text>
</comment>
<protein>
    <submittedName>
        <fullName evidence="1">Uncharacterized protein</fullName>
    </submittedName>
</protein>